<evidence type="ECO:0000256" key="20">
    <source>
        <dbReference type="ARBA" id="ARBA00049386"/>
    </source>
</evidence>
<reference evidence="22 23" key="1">
    <citation type="submission" date="2018-03" db="EMBL/GenBank/DDBJ databases">
        <title>Genomic Encyclopedia of Archaeal and Bacterial Type Strains, Phase II (KMG-II): from individual species to whole genera.</title>
        <authorList>
            <person name="Goeker M."/>
        </authorList>
    </citation>
    <scope>NUCLEOTIDE SEQUENCE [LARGE SCALE GENOMIC DNA]</scope>
    <source>
        <strain evidence="22 23">DSM 28229</strain>
    </source>
</reference>
<dbReference type="SUPFAM" id="SSF51735">
    <property type="entry name" value="NAD(P)-binding Rossmann-fold domains"/>
    <property type="match status" value="1"/>
</dbReference>
<evidence type="ECO:0000313" key="23">
    <source>
        <dbReference type="Proteomes" id="UP000245535"/>
    </source>
</evidence>
<protein>
    <recommendedName>
        <fullName evidence="15">Peroxisomal trans-2-enoyl-CoA reductase</fullName>
        <ecNumber evidence="14">1.3.1.38</ecNumber>
    </recommendedName>
</protein>
<evidence type="ECO:0000313" key="22">
    <source>
        <dbReference type="EMBL" id="PWJ43935.1"/>
    </source>
</evidence>
<evidence type="ECO:0000256" key="5">
    <source>
        <dbReference type="ARBA" id="ARBA00022553"/>
    </source>
</evidence>
<dbReference type="GO" id="GO:0006633">
    <property type="term" value="P:fatty acid biosynthetic process"/>
    <property type="evidence" value="ECO:0007669"/>
    <property type="project" value="UniProtKB-KW"/>
</dbReference>
<evidence type="ECO:0000256" key="3">
    <source>
        <dbReference type="ARBA" id="ARBA00006484"/>
    </source>
</evidence>
<evidence type="ECO:0000256" key="18">
    <source>
        <dbReference type="ARBA" id="ARBA00049108"/>
    </source>
</evidence>
<dbReference type="PRINTS" id="PR00080">
    <property type="entry name" value="SDRFAMILY"/>
</dbReference>
<evidence type="ECO:0000256" key="19">
    <source>
        <dbReference type="ARBA" id="ARBA00049251"/>
    </source>
</evidence>
<evidence type="ECO:0000256" key="14">
    <source>
        <dbReference type="ARBA" id="ARBA00038849"/>
    </source>
</evidence>
<dbReference type="Pfam" id="PF13561">
    <property type="entry name" value="adh_short_C2"/>
    <property type="match status" value="1"/>
</dbReference>
<evidence type="ECO:0000256" key="8">
    <source>
        <dbReference type="ARBA" id="ARBA00023002"/>
    </source>
</evidence>
<dbReference type="GO" id="GO:0019166">
    <property type="term" value="F:trans-2-enoyl-CoA reductase (NADPH) activity"/>
    <property type="evidence" value="ECO:0007669"/>
    <property type="project" value="UniProtKB-EC"/>
</dbReference>
<keyword evidence="23" id="KW-1185">Reference proteome</keyword>
<keyword evidence="4" id="KW-0444">Lipid biosynthesis</keyword>
<evidence type="ECO:0000256" key="10">
    <source>
        <dbReference type="ARBA" id="ARBA00023140"/>
    </source>
</evidence>
<keyword evidence="10" id="KW-0576">Peroxisome</keyword>
<dbReference type="EC" id="1.3.1.38" evidence="14"/>
<evidence type="ECO:0000256" key="6">
    <source>
        <dbReference type="ARBA" id="ARBA00022832"/>
    </source>
</evidence>
<dbReference type="FunFam" id="3.40.50.720:FF:000084">
    <property type="entry name" value="Short-chain dehydrogenase reductase"/>
    <property type="match status" value="1"/>
</dbReference>
<dbReference type="RefSeq" id="WP_109615460.1">
    <property type="nucleotide sequence ID" value="NZ_QGDO01000001.1"/>
</dbReference>
<dbReference type="InterPro" id="IPR052388">
    <property type="entry name" value="Peroxisomal_t2-enoyl-CoA_red"/>
</dbReference>
<proteinExistence type="inferred from homology"/>
<keyword evidence="6" id="KW-0276">Fatty acid metabolism</keyword>
<comment type="catalytic activity">
    <reaction evidence="20">
        <text>(2E)-decenoyl-CoA + NADPH + H(+) = decanoyl-CoA + NADP(+)</text>
        <dbReference type="Rhea" id="RHEA:44960"/>
        <dbReference type="ChEBI" id="CHEBI:15378"/>
        <dbReference type="ChEBI" id="CHEBI:57783"/>
        <dbReference type="ChEBI" id="CHEBI:58349"/>
        <dbReference type="ChEBI" id="CHEBI:61406"/>
        <dbReference type="ChEBI" id="CHEBI:61430"/>
    </reaction>
    <physiologicalReaction direction="left-to-right" evidence="20">
        <dbReference type="Rhea" id="RHEA:44961"/>
    </physiologicalReaction>
</comment>
<evidence type="ECO:0000256" key="2">
    <source>
        <dbReference type="ARBA" id="ARBA00005189"/>
    </source>
</evidence>
<evidence type="ECO:0000256" key="11">
    <source>
        <dbReference type="ARBA" id="ARBA00023160"/>
    </source>
</evidence>
<comment type="similarity">
    <text evidence="3">Belongs to the short-chain dehydrogenases/reductases (SDR) family.</text>
</comment>
<comment type="catalytic activity">
    <reaction evidence="17">
        <text>(2E)-tetradecenoyl-CoA + NADPH + H(+) = tetradecanoyl-CoA + NADP(+)</text>
        <dbReference type="Rhea" id="RHEA:44968"/>
        <dbReference type="ChEBI" id="CHEBI:15378"/>
        <dbReference type="ChEBI" id="CHEBI:57385"/>
        <dbReference type="ChEBI" id="CHEBI:57783"/>
        <dbReference type="ChEBI" id="CHEBI:58349"/>
        <dbReference type="ChEBI" id="CHEBI:61405"/>
    </reaction>
    <physiologicalReaction direction="left-to-right" evidence="17">
        <dbReference type="Rhea" id="RHEA:44969"/>
    </physiologicalReaction>
</comment>
<comment type="catalytic activity">
    <reaction evidence="16">
        <text>(2E)-dodecenoyl-CoA + NADPH + H(+) = dodecanoyl-CoA + NADP(+)</text>
        <dbReference type="Rhea" id="RHEA:44964"/>
        <dbReference type="ChEBI" id="CHEBI:15378"/>
        <dbReference type="ChEBI" id="CHEBI:57330"/>
        <dbReference type="ChEBI" id="CHEBI:57375"/>
        <dbReference type="ChEBI" id="CHEBI:57783"/>
        <dbReference type="ChEBI" id="CHEBI:58349"/>
    </reaction>
    <physiologicalReaction direction="left-to-right" evidence="16">
        <dbReference type="Rhea" id="RHEA:44965"/>
    </physiologicalReaction>
</comment>
<dbReference type="EMBL" id="QGDO01000001">
    <property type="protein sequence ID" value="PWJ43935.1"/>
    <property type="molecule type" value="Genomic_DNA"/>
</dbReference>
<dbReference type="PANTHER" id="PTHR24317:SF7">
    <property type="entry name" value="PEROXISOMAL TRANS-2-ENOYL-COA REDUCTASE"/>
    <property type="match status" value="1"/>
</dbReference>
<comment type="catalytic activity">
    <reaction evidence="18">
        <text>(2E)-hexenoyl-CoA + NADPH + H(+) = hexanoyl-CoA + NADP(+)</text>
        <dbReference type="Rhea" id="RHEA:44956"/>
        <dbReference type="ChEBI" id="CHEBI:15378"/>
        <dbReference type="ChEBI" id="CHEBI:57783"/>
        <dbReference type="ChEBI" id="CHEBI:58349"/>
        <dbReference type="ChEBI" id="CHEBI:62077"/>
        <dbReference type="ChEBI" id="CHEBI:62620"/>
    </reaction>
    <physiologicalReaction direction="left-to-right" evidence="18">
        <dbReference type="Rhea" id="RHEA:44957"/>
    </physiologicalReaction>
</comment>
<dbReference type="Proteomes" id="UP000245535">
    <property type="component" value="Unassembled WGS sequence"/>
</dbReference>
<evidence type="ECO:0000256" key="9">
    <source>
        <dbReference type="ARBA" id="ARBA00023098"/>
    </source>
</evidence>
<evidence type="ECO:0000256" key="12">
    <source>
        <dbReference type="ARBA" id="ARBA00037124"/>
    </source>
</evidence>
<dbReference type="PRINTS" id="PR00081">
    <property type="entry name" value="GDHRDH"/>
</dbReference>
<comment type="caution">
    <text evidence="22">The sequence shown here is derived from an EMBL/GenBank/DDBJ whole genome shotgun (WGS) entry which is preliminary data.</text>
</comment>
<evidence type="ECO:0000256" key="7">
    <source>
        <dbReference type="ARBA" id="ARBA00022857"/>
    </source>
</evidence>
<comment type="subunit">
    <text evidence="13">Interacts with PEX5, probably required to target it into peroxisomes.</text>
</comment>
<keyword evidence="9" id="KW-0443">Lipid metabolism</keyword>
<organism evidence="22 23">
    <name type="scientific">Sediminitomix flava</name>
    <dbReference type="NCBI Taxonomy" id="379075"/>
    <lineage>
        <taxon>Bacteria</taxon>
        <taxon>Pseudomonadati</taxon>
        <taxon>Bacteroidota</taxon>
        <taxon>Cytophagia</taxon>
        <taxon>Cytophagales</taxon>
        <taxon>Flammeovirgaceae</taxon>
        <taxon>Sediminitomix</taxon>
    </lineage>
</organism>
<evidence type="ECO:0000256" key="21">
    <source>
        <dbReference type="ARBA" id="ARBA00049559"/>
    </source>
</evidence>
<comment type="catalytic activity">
    <reaction evidence="21">
        <text>(2E)-octenoyl-CoA + NADPH + H(+) = octanoyl-CoA + NADP(+)</text>
        <dbReference type="Rhea" id="RHEA:44952"/>
        <dbReference type="ChEBI" id="CHEBI:15378"/>
        <dbReference type="ChEBI" id="CHEBI:57386"/>
        <dbReference type="ChEBI" id="CHEBI:57783"/>
        <dbReference type="ChEBI" id="CHEBI:58349"/>
        <dbReference type="ChEBI" id="CHEBI:62242"/>
    </reaction>
    <physiologicalReaction direction="left-to-right" evidence="21">
        <dbReference type="Rhea" id="RHEA:44953"/>
    </physiologicalReaction>
</comment>
<evidence type="ECO:0000256" key="17">
    <source>
        <dbReference type="ARBA" id="ARBA00048686"/>
    </source>
</evidence>
<evidence type="ECO:0000256" key="15">
    <source>
        <dbReference type="ARBA" id="ARBA00041063"/>
    </source>
</evidence>
<keyword evidence="5" id="KW-0597">Phosphoprotein</keyword>
<keyword evidence="8" id="KW-0560">Oxidoreductase</keyword>
<dbReference type="AlphaFoldDB" id="A0A315ZEE0"/>
<dbReference type="OrthoDB" id="9804104at2"/>
<dbReference type="PANTHER" id="PTHR24317">
    <property type="entry name" value="PEROXISOMAL TRANS-2-ENOYL-COA REDUCTASE"/>
    <property type="match status" value="1"/>
</dbReference>
<keyword evidence="7" id="KW-0521">NADP</keyword>
<sequence length="256" mass="27975">MFQKDIFKGQKVVVTGGGSGIGYTTAKHFLQYGAEVLIASRKEEKLIKAQTELQEFGVCEYQVCDIREVESVELLAEKVKSLWGSLDILINNAGGQFPSRAEDIKIKGWNAVINNNLNGTWYVSQILAKAFFIPQKSGNIINIIANVFRGFPGMAHTGAARAGVDNLTKSLAVEWSPYQIRVNAVAPGIIKSTGLEQYPDEILKGLSDQIPLKTLGSTEDVANLTTFLASPMAKFITGETVYLDGGQRLWGDVFKV</sequence>
<comment type="subcellular location">
    <subcellularLocation>
        <location evidence="1">Peroxisome</location>
    </subcellularLocation>
</comment>
<accession>A0A315ZEE0</accession>
<evidence type="ECO:0000256" key="4">
    <source>
        <dbReference type="ARBA" id="ARBA00022516"/>
    </source>
</evidence>
<evidence type="ECO:0000256" key="13">
    <source>
        <dbReference type="ARBA" id="ARBA00038622"/>
    </source>
</evidence>
<comment type="function">
    <text evidence="12">Participates in chain elongation of fatty acids. Catalyzes the reduction of trans-2-enoyl-CoAs of varying chain lengths from 6:1 to 16:1, having maximum activity with 10:1 CoA. Has no 2,4-dienoyl-CoA reductase activity.</text>
</comment>
<dbReference type="InterPro" id="IPR036291">
    <property type="entry name" value="NAD(P)-bd_dom_sf"/>
</dbReference>
<dbReference type="InterPro" id="IPR002347">
    <property type="entry name" value="SDR_fam"/>
</dbReference>
<dbReference type="Gene3D" id="3.40.50.720">
    <property type="entry name" value="NAD(P)-binding Rossmann-like Domain"/>
    <property type="match status" value="1"/>
</dbReference>
<comment type="catalytic activity">
    <reaction evidence="19">
        <text>a (2E)-enoyl-CoA + NADPH + H(+) = a 2,3-saturated acyl-CoA + NADP(+)</text>
        <dbReference type="Rhea" id="RHEA:33763"/>
        <dbReference type="ChEBI" id="CHEBI:15378"/>
        <dbReference type="ChEBI" id="CHEBI:57783"/>
        <dbReference type="ChEBI" id="CHEBI:58349"/>
        <dbReference type="ChEBI" id="CHEBI:58856"/>
        <dbReference type="ChEBI" id="CHEBI:65111"/>
        <dbReference type="EC" id="1.3.1.38"/>
    </reaction>
    <physiologicalReaction direction="left-to-right" evidence="19">
        <dbReference type="Rhea" id="RHEA:33764"/>
    </physiologicalReaction>
</comment>
<evidence type="ECO:0000256" key="16">
    <source>
        <dbReference type="ARBA" id="ARBA00047570"/>
    </source>
</evidence>
<evidence type="ECO:0000256" key="1">
    <source>
        <dbReference type="ARBA" id="ARBA00004275"/>
    </source>
</evidence>
<keyword evidence="11" id="KW-0275">Fatty acid biosynthesis</keyword>
<name>A0A315ZEE0_SEDFL</name>
<gene>
    <name evidence="22" type="ORF">BC781_101285</name>
</gene>
<comment type="pathway">
    <text evidence="2">Lipid metabolism.</text>
</comment>